<dbReference type="InterPro" id="IPR036291">
    <property type="entry name" value="NAD(P)-bd_dom_sf"/>
</dbReference>
<comment type="caution">
    <text evidence="4">The sequence shown here is derived from an EMBL/GenBank/DDBJ whole genome shotgun (WGS) entry which is preliminary data.</text>
</comment>
<dbReference type="Gene3D" id="3.40.50.720">
    <property type="entry name" value="NAD(P)-binding Rossmann-like Domain"/>
    <property type="match status" value="1"/>
</dbReference>
<dbReference type="PROSITE" id="PS00061">
    <property type="entry name" value="ADH_SHORT"/>
    <property type="match status" value="1"/>
</dbReference>
<dbReference type="NCBIfam" id="NF005495">
    <property type="entry name" value="PRK07109.1"/>
    <property type="match status" value="1"/>
</dbReference>
<reference evidence="5" key="1">
    <citation type="journal article" date="2019" name="Int. J. Syst. Evol. Microbiol.">
        <title>The Global Catalogue of Microorganisms (GCM) 10K type strain sequencing project: providing services to taxonomists for standard genome sequencing and annotation.</title>
        <authorList>
            <consortium name="The Broad Institute Genomics Platform"/>
            <consortium name="The Broad Institute Genome Sequencing Center for Infectious Disease"/>
            <person name="Wu L."/>
            <person name="Ma J."/>
        </authorList>
    </citation>
    <scope>NUCLEOTIDE SEQUENCE [LARGE SCALE GENOMIC DNA]</scope>
    <source>
        <strain evidence="5">JCM 14549</strain>
    </source>
</reference>
<dbReference type="InterPro" id="IPR002347">
    <property type="entry name" value="SDR_fam"/>
</dbReference>
<name>A0ABP5H1R7_9ACTN</name>
<keyword evidence="2" id="KW-0560">Oxidoreductase</keyword>
<comment type="similarity">
    <text evidence="1">Belongs to the short-chain dehydrogenases/reductases (SDR) family.</text>
</comment>
<evidence type="ECO:0000313" key="4">
    <source>
        <dbReference type="EMBL" id="GAA2062855.1"/>
    </source>
</evidence>
<dbReference type="InterPro" id="IPR020904">
    <property type="entry name" value="Sc_DH/Rdtase_CS"/>
</dbReference>
<dbReference type="EMBL" id="BAAANQ010000012">
    <property type="protein sequence ID" value="GAA2062855.1"/>
    <property type="molecule type" value="Genomic_DNA"/>
</dbReference>
<organism evidence="4 5">
    <name type="scientific">Streptomyces cheonanensis</name>
    <dbReference type="NCBI Taxonomy" id="312720"/>
    <lineage>
        <taxon>Bacteria</taxon>
        <taxon>Bacillati</taxon>
        <taxon>Actinomycetota</taxon>
        <taxon>Actinomycetes</taxon>
        <taxon>Kitasatosporales</taxon>
        <taxon>Streptomycetaceae</taxon>
        <taxon>Streptomyces</taxon>
    </lineage>
</organism>
<dbReference type="PANTHER" id="PTHR44196">
    <property type="entry name" value="DEHYDROGENASE/REDUCTASE SDR FAMILY MEMBER 7B"/>
    <property type="match status" value="1"/>
</dbReference>
<gene>
    <name evidence="4" type="ORF">GCM10009757_47280</name>
</gene>
<dbReference type="SUPFAM" id="SSF51735">
    <property type="entry name" value="NAD(P)-binding Rossmann-fold domains"/>
    <property type="match status" value="1"/>
</dbReference>
<dbReference type="Pfam" id="PF00106">
    <property type="entry name" value="adh_short"/>
    <property type="match status" value="1"/>
</dbReference>
<dbReference type="PANTHER" id="PTHR44196:SF1">
    <property type="entry name" value="DEHYDROGENASE_REDUCTASE SDR FAMILY MEMBER 7B"/>
    <property type="match status" value="1"/>
</dbReference>
<proteinExistence type="inferred from homology"/>
<evidence type="ECO:0000313" key="5">
    <source>
        <dbReference type="Proteomes" id="UP001403094"/>
    </source>
</evidence>
<keyword evidence="5" id="KW-1185">Reference proteome</keyword>
<dbReference type="Proteomes" id="UP001403094">
    <property type="component" value="Unassembled WGS sequence"/>
</dbReference>
<evidence type="ECO:0000256" key="2">
    <source>
        <dbReference type="ARBA" id="ARBA00023002"/>
    </source>
</evidence>
<evidence type="ECO:0000256" key="1">
    <source>
        <dbReference type="ARBA" id="ARBA00006484"/>
    </source>
</evidence>
<sequence>MVVTGTGAGAGVGRAAARAFGGRQATVALLARGRRGLEAAAAEVRAAGGRALVVPVDVADAAAVDAAADRVLAEYGRIDVWVNAAFSTVFGPVGRISAAEIGRATQVTYLGSVHGIQAALRAMAHSGGGTVVQVGSALTYRSVPLQSAYCGAKSALRGFIDALRCELRHDGTPVRLTMVQLPAVNTPQFSWVASYLPGHPRPVAPVYQPEVAARAIVHAARRPRKREYWVGGSTVATLLANRFAPWALERYLARTGYASQQLDRPRPPGAPTALWEPADGPEGEDYGTQGIFGDESAGRSAQLWVSRHRGLLAGLGCVLALAAAGGLAGGGQRARVAALSSSRA</sequence>
<feature type="region of interest" description="Disordered" evidence="3">
    <location>
        <begin position="259"/>
        <end position="286"/>
    </location>
</feature>
<protein>
    <submittedName>
        <fullName evidence="4">SDR family oxidoreductase</fullName>
    </submittedName>
</protein>
<accession>A0ABP5H1R7</accession>
<dbReference type="PRINTS" id="PR00081">
    <property type="entry name" value="GDHRDH"/>
</dbReference>
<evidence type="ECO:0000256" key="3">
    <source>
        <dbReference type="SAM" id="MobiDB-lite"/>
    </source>
</evidence>